<keyword evidence="9" id="KW-0378">Hydrolase</keyword>
<comment type="catalytic activity">
    <reaction evidence="9">
        <text>Typically cleaves a -Gly-|-Phe- bond to release an N-terminal, basic peptide of 5-8 residues from type IV prepilin, and then N-methylates the new N-terminal amino group, the methyl donor being S-adenosyl-L-methionine.</text>
        <dbReference type="EC" id="3.4.23.43"/>
    </reaction>
</comment>
<keyword evidence="6 10" id="KW-1133">Transmembrane helix</keyword>
<comment type="subcellular location">
    <subcellularLocation>
        <location evidence="1">Cell inner membrane</location>
        <topology evidence="1">Multi-pass membrane protein</topology>
    </subcellularLocation>
    <subcellularLocation>
        <location evidence="9">Cell membrane</location>
        <topology evidence="9">Multi-pass membrane protein</topology>
    </subcellularLocation>
</comment>
<feature type="transmembrane region" description="Helical" evidence="10">
    <location>
        <begin position="230"/>
        <end position="263"/>
    </location>
</feature>
<keyword evidence="4" id="KW-0997">Cell inner membrane</keyword>
<feature type="transmembrane region" description="Helical" evidence="10">
    <location>
        <begin position="173"/>
        <end position="191"/>
    </location>
</feature>
<dbReference type="EMBL" id="AHCF02000031">
    <property type="protein sequence ID" value="ERG60208.1"/>
    <property type="molecule type" value="Genomic_DNA"/>
</dbReference>
<feature type="transmembrane region" description="Helical" evidence="10">
    <location>
        <begin position="120"/>
        <end position="140"/>
    </location>
</feature>
<feature type="transmembrane region" description="Helical" evidence="10">
    <location>
        <begin position="16"/>
        <end position="38"/>
    </location>
</feature>
<dbReference type="InterPro" id="IPR014032">
    <property type="entry name" value="Peptidase_A24A_bac"/>
</dbReference>
<organism evidence="13 14">
    <name type="scientific">Pseudoalteromonas undina</name>
    <dbReference type="NCBI Taxonomy" id="43660"/>
    <lineage>
        <taxon>Bacteria</taxon>
        <taxon>Pseudomonadati</taxon>
        <taxon>Pseudomonadota</taxon>
        <taxon>Gammaproteobacteria</taxon>
        <taxon>Alteromonadales</taxon>
        <taxon>Pseudoalteromonadaceae</taxon>
        <taxon>Pseudoalteromonas</taxon>
    </lineage>
</organism>
<evidence type="ECO:0000256" key="7">
    <source>
        <dbReference type="ARBA" id="ARBA00023136"/>
    </source>
</evidence>
<feature type="transmembrane region" description="Helical" evidence="10">
    <location>
        <begin position="275"/>
        <end position="293"/>
    </location>
</feature>
<feature type="domain" description="Prepilin type IV endopeptidase peptidase" evidence="11">
    <location>
        <begin position="150"/>
        <end position="259"/>
    </location>
</feature>
<evidence type="ECO:0000259" key="12">
    <source>
        <dbReference type="Pfam" id="PF06750"/>
    </source>
</evidence>
<keyword evidence="5 9" id="KW-0812">Transmembrane</keyword>
<comment type="caution">
    <text evidence="13">The sequence shown here is derived from an EMBL/GenBank/DDBJ whole genome shotgun (WGS) entry which is preliminary data.</text>
</comment>
<keyword evidence="9" id="KW-0511">Multifunctional enzyme</keyword>
<dbReference type="PANTHER" id="PTHR30487:SF0">
    <property type="entry name" value="PREPILIN LEADER PEPTIDASE_N-METHYLTRANSFERASE-RELATED"/>
    <property type="match status" value="1"/>
</dbReference>
<keyword evidence="14" id="KW-1185">Reference proteome</keyword>
<name>A0ABN0NF44_9GAMM</name>
<dbReference type="EC" id="2.1.1.-" evidence="9"/>
<evidence type="ECO:0000256" key="4">
    <source>
        <dbReference type="ARBA" id="ARBA00022519"/>
    </source>
</evidence>
<dbReference type="Pfam" id="PF01478">
    <property type="entry name" value="Peptidase_A24"/>
    <property type="match status" value="1"/>
</dbReference>
<evidence type="ECO:0000313" key="14">
    <source>
        <dbReference type="Proteomes" id="UP000016534"/>
    </source>
</evidence>
<evidence type="ECO:0000256" key="10">
    <source>
        <dbReference type="SAM" id="Phobius"/>
    </source>
</evidence>
<reference evidence="13" key="2">
    <citation type="submission" date="2013-04" db="EMBL/GenBank/DDBJ databases">
        <title>Genome sequence of Pseudoalteromonas undina.</title>
        <authorList>
            <person name="Xie B.-B."/>
            <person name="Rong J.-C."/>
            <person name="Qin Q.-L."/>
            <person name="Shu Y.-L."/>
            <person name="Zhang Y.-Z."/>
        </authorList>
    </citation>
    <scope>NUCLEOTIDE SEQUENCE</scope>
    <source>
        <strain evidence="13">NCIMB 2128</strain>
    </source>
</reference>
<dbReference type="InterPro" id="IPR010627">
    <property type="entry name" value="Prepilin_pept_A24_N"/>
</dbReference>
<keyword evidence="9" id="KW-0489">Methyltransferase</keyword>
<dbReference type="Pfam" id="PF06750">
    <property type="entry name" value="A24_N_bact"/>
    <property type="match status" value="1"/>
</dbReference>
<dbReference type="InterPro" id="IPR050882">
    <property type="entry name" value="Prepilin_peptidase/N-MTase"/>
</dbReference>
<evidence type="ECO:0000256" key="8">
    <source>
        <dbReference type="RuleBase" id="RU003793"/>
    </source>
</evidence>
<comment type="function">
    <text evidence="9">Plays an essential role in type IV pili and type II pseudopili formation by proteolytically removing the leader sequence from substrate proteins and subsequently monomethylating the alpha-amino group of the newly exposed N-terminal phenylalanine.</text>
</comment>
<protein>
    <recommendedName>
        <fullName evidence="9">Prepilin leader peptidase/N-methyltransferase</fullName>
        <ecNumber evidence="9">2.1.1.-</ecNumber>
        <ecNumber evidence="9">3.4.23.43</ecNumber>
    </recommendedName>
</protein>
<evidence type="ECO:0000256" key="6">
    <source>
        <dbReference type="ARBA" id="ARBA00022989"/>
    </source>
</evidence>
<feature type="transmembrane region" description="Helical" evidence="10">
    <location>
        <begin position="197"/>
        <end position="218"/>
    </location>
</feature>
<proteinExistence type="inferred from homology"/>
<keyword evidence="9" id="KW-0645">Protease</keyword>
<dbReference type="PRINTS" id="PR00864">
    <property type="entry name" value="PREPILNPTASE"/>
</dbReference>
<comment type="similarity">
    <text evidence="2 8">Belongs to the peptidase A24 family.</text>
</comment>
<dbReference type="Gene3D" id="1.20.120.1220">
    <property type="match status" value="1"/>
</dbReference>
<keyword evidence="7 10" id="KW-0472">Membrane</keyword>
<keyword evidence="9" id="KW-0808">Transferase</keyword>
<dbReference type="PANTHER" id="PTHR30487">
    <property type="entry name" value="TYPE 4 PREPILIN-LIKE PROTEINS LEADER PEPTIDE-PROCESSING ENZYME"/>
    <property type="match status" value="1"/>
</dbReference>
<evidence type="ECO:0000313" key="13">
    <source>
        <dbReference type="EMBL" id="ERG60208.1"/>
    </source>
</evidence>
<evidence type="ECO:0000256" key="5">
    <source>
        <dbReference type="ARBA" id="ARBA00022692"/>
    </source>
</evidence>
<feature type="domain" description="Prepilin peptidase A24 N-terminal" evidence="12">
    <location>
        <begin position="26"/>
        <end position="140"/>
    </location>
</feature>
<gene>
    <name evidence="13" type="ORF">PUND_13269</name>
</gene>
<sequence length="303" mass="33407">MQSLFIDISNAMQANLWFYLTMVGLVSLCIGSFLNVVIYRLPLMMQKEWQTECRLLLADELTSPKTEQITSQTTDTFNLVKPNSCCPKCEAAIKPWQNIPIFSWLFLKGKCATCDNPISVRYPTVEAITAILSLAVAYTFGATEQALLYIVVTWALVALTFVDIDHMLLPDQLTLPLLWLALIASVLGYTIAPSDAIIGAACGYLSLWSVFWLFKLITGKEGMGYGDFKLLAVFGALLGWQSLLTVILLSSVVGAVIGIALLSIQGKDKATPIPFGPYLAIAGWITMLWGTQLQNSYFNFIGY</sequence>
<dbReference type="Proteomes" id="UP000016534">
    <property type="component" value="Unassembled WGS sequence"/>
</dbReference>
<reference evidence="13" key="1">
    <citation type="journal article" date="2012" name="J. Bacteriol.">
        <title>Genome sequences of type strains of seven species of the marine bacterium Pseudoalteromonas.</title>
        <authorList>
            <person name="Xie B.B."/>
            <person name="Shu Y.L."/>
            <person name="Qin Q.L."/>
            <person name="Rong J.C."/>
            <person name="Zhang X.Y."/>
            <person name="Chen X.L."/>
            <person name="Shi M."/>
            <person name="He H.L."/>
            <person name="Zhou B.C."/>
            <person name="Zhang Y.Z."/>
        </authorList>
    </citation>
    <scope>NUCLEOTIDE SEQUENCE [LARGE SCALE GENOMIC DNA]</scope>
    <source>
        <strain evidence="13">NCIMB 2128</strain>
    </source>
</reference>
<keyword evidence="3" id="KW-1003">Cell membrane</keyword>
<dbReference type="EC" id="3.4.23.43" evidence="9"/>
<evidence type="ECO:0000256" key="9">
    <source>
        <dbReference type="RuleBase" id="RU003794"/>
    </source>
</evidence>
<accession>A0ABN0NF44</accession>
<feature type="transmembrane region" description="Helical" evidence="10">
    <location>
        <begin position="146"/>
        <end position="164"/>
    </location>
</feature>
<evidence type="ECO:0000259" key="11">
    <source>
        <dbReference type="Pfam" id="PF01478"/>
    </source>
</evidence>
<evidence type="ECO:0000256" key="3">
    <source>
        <dbReference type="ARBA" id="ARBA00022475"/>
    </source>
</evidence>
<evidence type="ECO:0000256" key="2">
    <source>
        <dbReference type="ARBA" id="ARBA00005801"/>
    </source>
</evidence>
<dbReference type="InterPro" id="IPR000045">
    <property type="entry name" value="Prepilin_IV_endopep_pep"/>
</dbReference>
<evidence type="ECO:0000256" key="1">
    <source>
        <dbReference type="ARBA" id="ARBA00004429"/>
    </source>
</evidence>